<keyword evidence="4" id="KW-1185">Reference proteome</keyword>
<dbReference type="Pfam" id="PF00795">
    <property type="entry name" value="CN_hydrolase"/>
    <property type="match status" value="1"/>
</dbReference>
<evidence type="ECO:0000313" key="3">
    <source>
        <dbReference type="EMBL" id="KAH0524262.1"/>
    </source>
</evidence>
<evidence type="ECO:0000259" key="2">
    <source>
        <dbReference type="PROSITE" id="PS50263"/>
    </source>
</evidence>
<organism evidence="3 4">
    <name type="scientific">Trichoderma semiorbis</name>
    <dbReference type="NCBI Taxonomy" id="1491008"/>
    <lineage>
        <taxon>Eukaryota</taxon>
        <taxon>Fungi</taxon>
        <taxon>Dikarya</taxon>
        <taxon>Ascomycota</taxon>
        <taxon>Pezizomycotina</taxon>
        <taxon>Sordariomycetes</taxon>
        <taxon>Hypocreomycetidae</taxon>
        <taxon>Hypocreales</taxon>
        <taxon>Hypocreaceae</taxon>
        <taxon>Trichoderma</taxon>
    </lineage>
</organism>
<evidence type="ECO:0000256" key="1">
    <source>
        <dbReference type="ARBA" id="ARBA00022801"/>
    </source>
</evidence>
<proteinExistence type="predicted"/>
<dbReference type="SUPFAM" id="SSF56317">
    <property type="entry name" value="Carbon-nitrogen hydrolase"/>
    <property type="match status" value="1"/>
</dbReference>
<dbReference type="Proteomes" id="UP000826573">
    <property type="component" value="Unassembled WGS sequence"/>
</dbReference>
<protein>
    <recommendedName>
        <fullName evidence="2">CN hydrolase domain-containing protein</fullName>
    </recommendedName>
</protein>
<dbReference type="PROSITE" id="PS50263">
    <property type="entry name" value="CN_HYDROLASE"/>
    <property type="match status" value="1"/>
</dbReference>
<dbReference type="EMBL" id="JAIMJC010000005">
    <property type="protein sequence ID" value="KAH0524262.1"/>
    <property type="molecule type" value="Genomic_DNA"/>
</dbReference>
<dbReference type="CDD" id="cd07197">
    <property type="entry name" value="nitrilase"/>
    <property type="match status" value="1"/>
</dbReference>
<dbReference type="Gene3D" id="3.60.110.10">
    <property type="entry name" value="Carbon-nitrogen hydrolase"/>
    <property type="match status" value="1"/>
</dbReference>
<dbReference type="PANTHER" id="PTHR43674">
    <property type="entry name" value="NITRILASE C965.09-RELATED"/>
    <property type="match status" value="1"/>
</dbReference>
<gene>
    <name evidence="3" type="ORF">TsFJ059_006793</name>
</gene>
<feature type="domain" description="CN hydrolase" evidence="2">
    <location>
        <begin position="36"/>
        <end position="306"/>
    </location>
</feature>
<dbReference type="AlphaFoldDB" id="A0A9P8HG79"/>
<evidence type="ECO:0000313" key="4">
    <source>
        <dbReference type="Proteomes" id="UP000826573"/>
    </source>
</evidence>
<dbReference type="InterPro" id="IPR003010">
    <property type="entry name" value="C-N_Hydrolase"/>
</dbReference>
<comment type="caution">
    <text evidence="3">The sequence shown here is derived from an EMBL/GenBank/DDBJ whole genome shotgun (WGS) entry which is preliminary data.</text>
</comment>
<name>A0A9P8HG79_9HYPO</name>
<dbReference type="InterPro" id="IPR050345">
    <property type="entry name" value="Aliph_Amidase/BUP"/>
</dbReference>
<keyword evidence="1" id="KW-0378">Hydrolase</keyword>
<dbReference type="PANTHER" id="PTHR43674:SF16">
    <property type="entry name" value="CARBON-NITROGEN FAMILY, PUTATIVE (AFU_ORTHOLOGUE AFUA_5G02350)-RELATED"/>
    <property type="match status" value="1"/>
</dbReference>
<dbReference type="InterPro" id="IPR036526">
    <property type="entry name" value="C-N_Hydrolase_sf"/>
</dbReference>
<dbReference type="GO" id="GO:0016811">
    <property type="term" value="F:hydrolase activity, acting on carbon-nitrogen (but not peptide) bonds, in linear amides"/>
    <property type="evidence" value="ECO:0007669"/>
    <property type="project" value="TreeGrafter"/>
</dbReference>
<sequence>MFNKNHSVSRFFSSVSSFFKIITVILQKLFEMAPVLKIALIQFQAKPLCVQENFNKAVSEIRSAASQGSHLVVLPEYHLTSWVPEDPSFATACAASTQYLSQYQKLARELNIHIVPGTIVEPVTIQPSDAVATSHPEQDVLAGDPIVELHNKTYFIAATSGDILGTYQKKNLWHVERGVLTADRRTPHKAFDVPLPGGHIVRVGLLICWDLAFPEALRQLAANGAKIVVIPAYWHIKKVNPRLLALNADSEAVFLDSVTVARAYENTCAVAFCNAWGHSQVALPVLGSLGKLGAEKEGCLISEIDLDALEVAESHYKVREDIGGKEWHY</sequence>
<reference evidence="3 4" key="1">
    <citation type="submission" date="2021-08" db="EMBL/GenBank/DDBJ databases">
        <title>The highly contiguous genome resource for Trichoderma semiorbis FJ059, a fungal antagonistic to plant pathogens.</title>
        <authorList>
            <person name="Liu T."/>
        </authorList>
    </citation>
    <scope>NUCLEOTIDE SEQUENCE [LARGE SCALE GENOMIC DNA]</scope>
    <source>
        <strain evidence="3 4">FJ059</strain>
    </source>
</reference>
<accession>A0A9P8HG79</accession>